<feature type="non-terminal residue" evidence="6">
    <location>
        <position position="1"/>
    </location>
</feature>
<dbReference type="InterPro" id="IPR026983">
    <property type="entry name" value="DHC"/>
</dbReference>
<dbReference type="InterPro" id="IPR004273">
    <property type="entry name" value="Dynein_heavy_D6_P-loop"/>
</dbReference>
<gene>
    <name evidence="6" type="ORF">THAOC_11840</name>
</gene>
<feature type="domain" description="Dynein heavy chain coiled coil stalk" evidence="3">
    <location>
        <begin position="13"/>
        <end position="122"/>
    </location>
</feature>
<name>K0T1Q5_THAOC</name>
<organism evidence="6 7">
    <name type="scientific">Thalassiosira oceanica</name>
    <name type="common">Marine diatom</name>
    <dbReference type="NCBI Taxonomy" id="159749"/>
    <lineage>
        <taxon>Eukaryota</taxon>
        <taxon>Sar</taxon>
        <taxon>Stramenopiles</taxon>
        <taxon>Ochrophyta</taxon>
        <taxon>Bacillariophyta</taxon>
        <taxon>Coscinodiscophyceae</taxon>
        <taxon>Thalassiosirophycidae</taxon>
        <taxon>Thalassiosirales</taxon>
        <taxon>Thalassiosiraceae</taxon>
        <taxon>Thalassiosira</taxon>
    </lineage>
</organism>
<dbReference type="Gene3D" id="1.10.8.1220">
    <property type="match status" value="1"/>
</dbReference>
<dbReference type="GO" id="GO:0007018">
    <property type="term" value="P:microtubule-based movement"/>
    <property type="evidence" value="ECO:0007669"/>
    <property type="project" value="InterPro"/>
</dbReference>
<dbReference type="InterPro" id="IPR035706">
    <property type="entry name" value="AAA_9"/>
</dbReference>
<sequence length="1062" mass="118154">PLRDEVEKLEKVAEEANAQKETLESEVAQLESSIASYKAEYATLIRDVEALKKEMEETTKMVDRAQSLMKSLGQESERWSKSSESFQAILRNLVGDGLQMAAFLTYSGFFTFNTRRQLLSRWREALDLLDIEFRDDLSMVESLSMASERLSWQAQGLPADSLSLENGVILDRCVRFPLIIDPIGHAIDFVLNKYKDQKIQKTSFLDKAFMKTLAGAVRFGTTLLVENVEKLDPVLNPILNKEITRTGGRSLVRIGTEDVDYSPKFNIILTTKNPAVRLTPDLCSRVTLVNFTVTPAGLQSQSLSRILECEKPEIEQQRSDILKLLGEQNVKLRNLEEQMLREISTVEGSILDDDRVVEGMERLMTEGAQVEEKIAKSGEVMGEVERSISIFEPLSSFCKELFVLFASMREIDFLYEFTSKSFMITLDSVLNSTKVAKSGDEGQRLDALKALLFEEVAARVARGLRVDDKMVFALLLARIAAGEDIMAGDMTTTDGIRSKIEESFSGNFPWQGRGLNDLEDVTFNDISSTTPLLLCSAPGHDVSGRVEAMAKSNNKELLGVAMGSAEGYKTAENFVESASKRGSWVMLKNTHLCTDWLEDTLVKILQSLNAGTHNDFRLFITSEISPKLPTALLQISDVIVAEAPTGIKASISRFFSSIPDSRFSNNVQNRLYLILAWVHAVIQERLRFMPNGWHDQYEFTEADSKHALDVIDSLIEGSCGRNNLDPDSLPWEAIRATLRKGVFGGRITNDLDQEILDKLVNSTFVPQAFDVSFKLVDADDSPTLPENSARDDLFAWIQSLPDHNSVTWLGLDSSAELERDHLIAANVVKNISGRLHGEWRQSQSTQSSSNPSHDRTCLVLIIKALLTLALGCLGTNFLVVLLKGGKIQVYGVECLVPLSRTLTWRPRKIPEIAREWREVPLVGSWVKGGSWPRSRPDKGIHPTKRPEELVEGGTRRACPDLQETCVAQDSVELSYGFDGFCWLLVTSKKTGVSSATTSRWPTVGGVVSLMKGRRTAQSNDIGPDLYSQLSSRVGSMKEQDLLNPVTNLGLGLSSRLPRESAL</sequence>
<dbReference type="InterPro" id="IPR027417">
    <property type="entry name" value="P-loop_NTPase"/>
</dbReference>
<dbReference type="OMA" id="RQMDNPC"/>
<dbReference type="Pfam" id="PF18198">
    <property type="entry name" value="AAA_lid_11"/>
    <property type="match status" value="1"/>
</dbReference>
<evidence type="ECO:0000259" key="3">
    <source>
        <dbReference type="Pfam" id="PF12777"/>
    </source>
</evidence>
<dbReference type="GO" id="GO:0045505">
    <property type="term" value="F:dynein intermediate chain binding"/>
    <property type="evidence" value="ECO:0007669"/>
    <property type="project" value="InterPro"/>
</dbReference>
<keyword evidence="1" id="KW-0175">Coiled coil</keyword>
<dbReference type="Gene3D" id="1.20.920.20">
    <property type="match status" value="1"/>
</dbReference>
<evidence type="ECO:0000313" key="7">
    <source>
        <dbReference type="Proteomes" id="UP000266841"/>
    </source>
</evidence>
<dbReference type="Gene3D" id="3.40.50.300">
    <property type="entry name" value="P-loop containing nucleotide triphosphate hydrolases"/>
    <property type="match status" value="2"/>
</dbReference>
<dbReference type="GO" id="GO:0030286">
    <property type="term" value="C:dynein complex"/>
    <property type="evidence" value="ECO:0007669"/>
    <property type="project" value="InterPro"/>
</dbReference>
<dbReference type="InterPro" id="IPR041658">
    <property type="entry name" value="AAA_lid_11"/>
</dbReference>
<dbReference type="FunFam" id="3.40.50.300:FF:000122">
    <property type="entry name" value="Cytoplasmic dynein 1 heavy chain"/>
    <property type="match status" value="1"/>
</dbReference>
<evidence type="ECO:0000259" key="4">
    <source>
        <dbReference type="Pfam" id="PF12781"/>
    </source>
</evidence>
<evidence type="ECO:0000259" key="2">
    <source>
        <dbReference type="Pfam" id="PF03028"/>
    </source>
</evidence>
<protein>
    <submittedName>
        <fullName evidence="6">Uncharacterized protein</fullName>
    </submittedName>
</protein>
<dbReference type="Pfam" id="PF12777">
    <property type="entry name" value="MT"/>
    <property type="match status" value="1"/>
</dbReference>
<evidence type="ECO:0000256" key="1">
    <source>
        <dbReference type="SAM" id="Coils"/>
    </source>
</evidence>
<dbReference type="Pfam" id="PF12781">
    <property type="entry name" value="AAA_9"/>
    <property type="match status" value="1"/>
</dbReference>
<feature type="domain" description="Dynein heavy chain region D6 P-loop" evidence="2">
    <location>
        <begin position="528"/>
        <end position="637"/>
    </location>
</feature>
<dbReference type="EMBL" id="AGNL01013589">
    <property type="protein sequence ID" value="EJK67166.1"/>
    <property type="molecule type" value="Genomic_DNA"/>
</dbReference>
<evidence type="ECO:0000313" key="6">
    <source>
        <dbReference type="EMBL" id="EJK67166.1"/>
    </source>
</evidence>
<reference evidence="6 7" key="1">
    <citation type="journal article" date="2012" name="Genome Biol.">
        <title>Genome and low-iron response of an oceanic diatom adapted to chronic iron limitation.</title>
        <authorList>
            <person name="Lommer M."/>
            <person name="Specht M."/>
            <person name="Roy A.S."/>
            <person name="Kraemer L."/>
            <person name="Andreson R."/>
            <person name="Gutowska M.A."/>
            <person name="Wolf J."/>
            <person name="Bergner S.V."/>
            <person name="Schilhabel M.B."/>
            <person name="Klostermeier U.C."/>
            <person name="Beiko R.G."/>
            <person name="Rosenstiel P."/>
            <person name="Hippler M."/>
            <person name="Laroche J."/>
        </authorList>
    </citation>
    <scope>NUCLEOTIDE SEQUENCE [LARGE SCALE GENOMIC DNA]</scope>
    <source>
        <strain evidence="6 7">CCMP1005</strain>
    </source>
</reference>
<dbReference type="OrthoDB" id="424310at2759"/>
<dbReference type="Proteomes" id="UP000266841">
    <property type="component" value="Unassembled WGS sequence"/>
</dbReference>
<dbReference type="Gene3D" id="1.10.8.720">
    <property type="entry name" value="Region D6 of dynein motor"/>
    <property type="match status" value="1"/>
</dbReference>
<comment type="caution">
    <text evidence="6">The sequence shown here is derived from an EMBL/GenBank/DDBJ whole genome shotgun (WGS) entry which is preliminary data.</text>
</comment>
<feature type="coiled-coil region" evidence="1">
    <location>
        <begin position="2"/>
        <end position="75"/>
    </location>
</feature>
<dbReference type="Gene3D" id="6.10.140.1060">
    <property type="match status" value="1"/>
</dbReference>
<dbReference type="AlphaFoldDB" id="K0T1Q5"/>
<feature type="domain" description="Dynein heavy chain ATP-binding dynein motor region" evidence="4">
    <location>
        <begin position="151"/>
        <end position="368"/>
    </location>
</feature>
<dbReference type="GO" id="GO:0051959">
    <property type="term" value="F:dynein light intermediate chain binding"/>
    <property type="evidence" value="ECO:0007669"/>
    <property type="project" value="InterPro"/>
</dbReference>
<dbReference type="GO" id="GO:0008569">
    <property type="term" value="F:minus-end-directed microtubule motor activity"/>
    <property type="evidence" value="ECO:0007669"/>
    <property type="project" value="InterPro"/>
</dbReference>
<dbReference type="PANTHER" id="PTHR45703:SF36">
    <property type="entry name" value="DYNEIN HEAVY CHAIN, CYTOPLASMIC"/>
    <property type="match status" value="1"/>
</dbReference>
<dbReference type="PANTHER" id="PTHR45703">
    <property type="entry name" value="DYNEIN HEAVY CHAIN"/>
    <property type="match status" value="1"/>
</dbReference>
<dbReference type="eggNOG" id="KOG3595">
    <property type="taxonomic scope" value="Eukaryota"/>
</dbReference>
<dbReference type="Pfam" id="PF03028">
    <property type="entry name" value="Dynein_heavy"/>
    <property type="match status" value="1"/>
</dbReference>
<dbReference type="InterPro" id="IPR042219">
    <property type="entry name" value="AAA_lid_11_sf"/>
</dbReference>
<proteinExistence type="predicted"/>
<dbReference type="InterPro" id="IPR024743">
    <property type="entry name" value="Dynein_HC_stalk"/>
</dbReference>
<feature type="domain" description="Dynein heavy chain AAA lid" evidence="5">
    <location>
        <begin position="670"/>
        <end position="815"/>
    </location>
</feature>
<dbReference type="FunFam" id="1.10.8.720:FF:000003">
    <property type="entry name" value="Cytoplasmic dynein heavy chain 2"/>
    <property type="match status" value="1"/>
</dbReference>
<dbReference type="FunFam" id="3.40.50.300:FF:000373">
    <property type="entry name" value="Cytoplasmic dynein heavy chain 2"/>
    <property type="match status" value="1"/>
</dbReference>
<accession>K0T1Q5</accession>
<keyword evidence="7" id="KW-1185">Reference proteome</keyword>
<evidence type="ECO:0000259" key="5">
    <source>
        <dbReference type="Pfam" id="PF18198"/>
    </source>
</evidence>